<evidence type="ECO:0000313" key="5">
    <source>
        <dbReference type="Proteomes" id="UP001175000"/>
    </source>
</evidence>
<feature type="domain" description="DUF7703" evidence="3">
    <location>
        <begin position="66"/>
        <end position="236"/>
    </location>
</feature>
<dbReference type="AlphaFoldDB" id="A0AA40BWR5"/>
<proteinExistence type="predicted"/>
<reference evidence="4" key="1">
    <citation type="submission" date="2023-06" db="EMBL/GenBank/DDBJ databases">
        <title>Genome-scale phylogeny and comparative genomics of the fungal order Sordariales.</title>
        <authorList>
            <consortium name="Lawrence Berkeley National Laboratory"/>
            <person name="Hensen N."/>
            <person name="Bonometti L."/>
            <person name="Westerberg I."/>
            <person name="Brannstrom I.O."/>
            <person name="Guillou S."/>
            <person name="Cros-Aarteil S."/>
            <person name="Calhoun S."/>
            <person name="Haridas S."/>
            <person name="Kuo A."/>
            <person name="Mondo S."/>
            <person name="Pangilinan J."/>
            <person name="Riley R."/>
            <person name="Labutti K."/>
            <person name="Andreopoulos B."/>
            <person name="Lipzen A."/>
            <person name="Chen C."/>
            <person name="Yanf M."/>
            <person name="Daum C."/>
            <person name="Ng V."/>
            <person name="Clum A."/>
            <person name="Steindorff A."/>
            <person name="Ohm R."/>
            <person name="Martin F."/>
            <person name="Silar P."/>
            <person name="Natvig D."/>
            <person name="Lalanne C."/>
            <person name="Gautier V."/>
            <person name="Ament-Velasquez S.L."/>
            <person name="Kruys A."/>
            <person name="Hutchinson M.I."/>
            <person name="Powell A.J."/>
            <person name="Barry K."/>
            <person name="Miller A.N."/>
            <person name="Grigoriev I.V."/>
            <person name="Debuchy R."/>
            <person name="Gladieux P."/>
            <person name="Thoren M.H."/>
            <person name="Johannesson H."/>
        </authorList>
    </citation>
    <scope>NUCLEOTIDE SEQUENCE</scope>
    <source>
        <strain evidence="4">CBS 606.72</strain>
    </source>
</reference>
<protein>
    <recommendedName>
        <fullName evidence="3">DUF7703 domain-containing protein</fullName>
    </recommendedName>
</protein>
<keyword evidence="2" id="KW-0472">Membrane</keyword>
<dbReference type="EMBL" id="JAULSU010000005">
    <property type="protein sequence ID" value="KAK0616538.1"/>
    <property type="molecule type" value="Genomic_DNA"/>
</dbReference>
<accession>A0AA40BWR5</accession>
<feature type="transmembrane region" description="Helical" evidence="2">
    <location>
        <begin position="179"/>
        <end position="200"/>
    </location>
</feature>
<dbReference type="Pfam" id="PF24802">
    <property type="entry name" value="DUF7703"/>
    <property type="match status" value="1"/>
</dbReference>
<dbReference type="Proteomes" id="UP001175000">
    <property type="component" value="Unassembled WGS sequence"/>
</dbReference>
<feature type="region of interest" description="Disordered" evidence="1">
    <location>
        <begin position="255"/>
        <end position="301"/>
    </location>
</feature>
<feature type="transmembrane region" description="Helical" evidence="2">
    <location>
        <begin position="15"/>
        <end position="42"/>
    </location>
</feature>
<sequence length="301" mass="34155">MASDSLSPDGRLDTLALLAITTIIGITIYNALELFLIIYATFKRRSSLYFCPRRSTHRPRLPRAWPFGWVCMVTGQSLVLYSRLHLVCHNDALLRMVRNMIIFNAFALHIPTIVLSFGKDFANEDGRFNFPMVLFEKIQLSGFFLQEDIISGIYIWETVKLLRVRGSVRSGEKRRSRKMLVHLALVNVAVVMLDVTILVLECVGLHDVQRAYKLFAYSIKLKVEFSILNQLVELTTGRAERASFSEISEWQTGAQGPHMYVGTTTTTTSRDLEGRQGRDSGVSEVRSVMSRDDRDAQISRG</sequence>
<feature type="compositionally biased region" description="Basic and acidic residues" evidence="1">
    <location>
        <begin position="289"/>
        <end position="301"/>
    </location>
</feature>
<gene>
    <name evidence="4" type="ORF">B0T14DRAFT_568133</name>
</gene>
<evidence type="ECO:0000313" key="4">
    <source>
        <dbReference type="EMBL" id="KAK0616538.1"/>
    </source>
</evidence>
<comment type="caution">
    <text evidence="4">The sequence shown here is derived from an EMBL/GenBank/DDBJ whole genome shotgun (WGS) entry which is preliminary data.</text>
</comment>
<name>A0AA40BWR5_9PEZI</name>
<organism evidence="4 5">
    <name type="scientific">Immersiella caudata</name>
    <dbReference type="NCBI Taxonomy" id="314043"/>
    <lineage>
        <taxon>Eukaryota</taxon>
        <taxon>Fungi</taxon>
        <taxon>Dikarya</taxon>
        <taxon>Ascomycota</taxon>
        <taxon>Pezizomycotina</taxon>
        <taxon>Sordariomycetes</taxon>
        <taxon>Sordariomycetidae</taxon>
        <taxon>Sordariales</taxon>
        <taxon>Lasiosphaeriaceae</taxon>
        <taxon>Immersiella</taxon>
    </lineage>
</organism>
<keyword evidence="2" id="KW-1133">Transmembrane helix</keyword>
<dbReference type="InterPro" id="IPR056120">
    <property type="entry name" value="DUF7703"/>
</dbReference>
<feature type="transmembrane region" description="Helical" evidence="2">
    <location>
        <begin position="101"/>
        <end position="118"/>
    </location>
</feature>
<evidence type="ECO:0000256" key="1">
    <source>
        <dbReference type="SAM" id="MobiDB-lite"/>
    </source>
</evidence>
<evidence type="ECO:0000256" key="2">
    <source>
        <dbReference type="SAM" id="Phobius"/>
    </source>
</evidence>
<dbReference type="PANTHER" id="PTHR37013:SF3">
    <property type="entry name" value="INTEGRAL MEMBRANE PROTEIN (AFU_ORTHOLOGUE AFUA_1G05950)"/>
    <property type="match status" value="1"/>
</dbReference>
<evidence type="ECO:0000259" key="3">
    <source>
        <dbReference type="Pfam" id="PF24802"/>
    </source>
</evidence>
<keyword evidence="5" id="KW-1185">Reference proteome</keyword>
<dbReference type="PANTHER" id="PTHR37013">
    <property type="entry name" value="INTEGRAL MEMBRANE PROTEIN (AFU_ORTHOLOGUE AFUA_1G05950)-RELATED"/>
    <property type="match status" value="1"/>
</dbReference>
<keyword evidence="2" id="KW-0812">Transmembrane</keyword>
<feature type="transmembrane region" description="Helical" evidence="2">
    <location>
        <begin position="63"/>
        <end position="81"/>
    </location>
</feature>